<dbReference type="HOGENOM" id="CLU_030168_2_0_11"/>
<dbReference type="GO" id="GO:0016787">
    <property type="term" value="F:hydrolase activity"/>
    <property type="evidence" value="ECO:0007669"/>
    <property type="project" value="UniProtKB-KW"/>
</dbReference>
<evidence type="ECO:0000313" key="4">
    <source>
        <dbReference type="EMBL" id="AHY46339.1"/>
    </source>
</evidence>
<feature type="domain" description="DUF4015" evidence="3">
    <location>
        <begin position="86"/>
        <end position="391"/>
    </location>
</feature>
<dbReference type="Pfam" id="PF13200">
    <property type="entry name" value="DUF4015"/>
    <property type="match status" value="1"/>
</dbReference>
<dbReference type="KEGG" id="rrd:RradSPS_1056"/>
<dbReference type="EMBL" id="CP007514">
    <property type="protein sequence ID" value="AHY46339.1"/>
    <property type="molecule type" value="Genomic_DNA"/>
</dbReference>
<reference evidence="5" key="2">
    <citation type="submission" date="2023-11" db="EMBL/GenBank/DDBJ databases">
        <title>MicrobeMod: A computational toolkit for identifying prokaryotic methylation and restriction-modification with nanopore sequencing.</title>
        <authorList>
            <person name="Crits-Christoph A."/>
            <person name="Kang S.C."/>
            <person name="Lee H."/>
            <person name="Ostrov N."/>
        </authorList>
    </citation>
    <scope>NUCLEOTIDE SEQUENCE</scope>
    <source>
        <strain evidence="5">ATCC 51242</strain>
    </source>
</reference>
<dbReference type="OrthoDB" id="9774125at2"/>
<proteinExistence type="predicted"/>
<dbReference type="Proteomes" id="UP001281130">
    <property type="component" value="Unassembled WGS sequence"/>
</dbReference>
<keyword evidence="2" id="KW-1133">Transmembrane helix</keyword>
<feature type="region of interest" description="Disordered" evidence="1">
    <location>
        <begin position="45"/>
        <end position="75"/>
    </location>
</feature>
<dbReference type="InterPro" id="IPR017853">
    <property type="entry name" value="GH"/>
</dbReference>
<keyword evidence="5" id="KW-0378">Hydrolase</keyword>
<evidence type="ECO:0000313" key="6">
    <source>
        <dbReference type="Proteomes" id="UP000025229"/>
    </source>
</evidence>
<feature type="transmembrane region" description="Helical" evidence="2">
    <location>
        <begin position="21"/>
        <end position="44"/>
    </location>
</feature>
<dbReference type="InterPro" id="IPR025275">
    <property type="entry name" value="DUF4015"/>
</dbReference>
<dbReference type="PATRIC" id="fig|42256.3.peg.1069"/>
<evidence type="ECO:0000256" key="2">
    <source>
        <dbReference type="SAM" id="Phobius"/>
    </source>
</evidence>
<dbReference type="SUPFAM" id="SSF51445">
    <property type="entry name" value="(Trans)glycosidases"/>
    <property type="match status" value="2"/>
</dbReference>
<dbReference type="AlphaFoldDB" id="A0A023X2P4"/>
<name>A0A023X2P4_RUBRA</name>
<dbReference type="Gene3D" id="3.20.20.80">
    <property type="entry name" value="Glycosidases"/>
    <property type="match status" value="1"/>
</dbReference>
<evidence type="ECO:0000259" key="3">
    <source>
        <dbReference type="Pfam" id="PF13200"/>
    </source>
</evidence>
<sequence>MLRSVVLSGKVFSKRLLKVGFVGRVLVVAALSLLLSGTGCGLVAEGENTEQRPTGEEGAGNTTQETTAQGETAGRAAGLDPEAIRGLYLPGFKAEEEFEQMAQIAADTEVNAIVVDVKDGGYLTYPSEVPLAREAEATTEQIPDLEGFVDRIHDEGLYAIARLAVFQDDALPAARPDLAVQDSSTGGNWYNYQGSAWTNPYQEEVRDYNVAIAKEAAEAGFDEIQFDYVRFPSDGEMANLEYGEETFPTQEATIAAFLEQAQRELEPTGAHISADVFGLVGINDDVGIGQVVSEMAPHLDVICPMVYPSHYPAGSYGFENPDRQPYEIIQYAMEDFKTKGLEANPDLIIRPWIQDFEYLSDYTTEDVRAQMQATYDSDLEGWLIWNAAGDYNLEALEPEDG</sequence>
<organism evidence="4 6">
    <name type="scientific">Rubrobacter radiotolerans</name>
    <name type="common">Arthrobacter radiotolerans</name>
    <dbReference type="NCBI Taxonomy" id="42256"/>
    <lineage>
        <taxon>Bacteria</taxon>
        <taxon>Bacillati</taxon>
        <taxon>Actinomycetota</taxon>
        <taxon>Rubrobacteria</taxon>
        <taxon>Rubrobacterales</taxon>
        <taxon>Rubrobacteraceae</taxon>
        <taxon>Rubrobacter</taxon>
    </lineage>
</organism>
<keyword evidence="2" id="KW-0472">Membrane</keyword>
<dbReference type="eggNOG" id="COG1306">
    <property type="taxonomic scope" value="Bacteria"/>
</dbReference>
<dbReference type="EMBL" id="JAWXXX010000001">
    <property type="protein sequence ID" value="MDX5893746.1"/>
    <property type="molecule type" value="Genomic_DNA"/>
</dbReference>
<reference evidence="4 6" key="1">
    <citation type="submission" date="2014-03" db="EMBL/GenBank/DDBJ databases">
        <title>Complete genome sequence of the Radio-Resistant Rubrobacter radiotolerans RSPS-4.</title>
        <authorList>
            <person name="Egas C.C."/>
            <person name="Barroso C.C."/>
            <person name="Froufe H.J.C."/>
            <person name="Pacheco J.J."/>
            <person name="Albuquerque L.L."/>
            <person name="da Costa M.M.S."/>
        </authorList>
    </citation>
    <scope>NUCLEOTIDE SEQUENCE [LARGE SCALE GENOMIC DNA]</scope>
    <source>
        <strain evidence="4 6">RSPS-4</strain>
    </source>
</reference>
<feature type="compositionally biased region" description="Low complexity" evidence="1">
    <location>
        <begin position="59"/>
        <end position="74"/>
    </location>
</feature>
<dbReference type="STRING" id="42256.RradSPS_1056"/>
<accession>A0A023X2P4</accession>
<keyword evidence="6" id="KW-1185">Reference proteome</keyword>
<evidence type="ECO:0000313" key="5">
    <source>
        <dbReference type="EMBL" id="MDX5893746.1"/>
    </source>
</evidence>
<dbReference type="Proteomes" id="UP000025229">
    <property type="component" value="Chromosome"/>
</dbReference>
<protein>
    <submittedName>
        <fullName evidence="5">Glycoside hydrolase</fullName>
    </submittedName>
</protein>
<evidence type="ECO:0000256" key="1">
    <source>
        <dbReference type="SAM" id="MobiDB-lite"/>
    </source>
</evidence>
<gene>
    <name evidence="4" type="ORF">RradSPS_1056</name>
    <name evidence="5" type="ORF">SIL72_06855</name>
</gene>
<keyword evidence="2" id="KW-0812">Transmembrane</keyword>
<dbReference type="RefSeq" id="WP_143533874.1">
    <property type="nucleotide sequence ID" value="NZ_CP007514.1"/>
</dbReference>